<feature type="compositionally biased region" description="Pro residues" evidence="4">
    <location>
        <begin position="16"/>
        <end position="25"/>
    </location>
</feature>
<name>S8E5I1_9LAMI</name>
<comment type="similarity">
    <text evidence="1">Belongs to the SMG8 family.</text>
</comment>
<evidence type="ECO:0000256" key="4">
    <source>
        <dbReference type="SAM" id="MobiDB-lite"/>
    </source>
</evidence>
<dbReference type="GO" id="GO:0000184">
    <property type="term" value="P:nuclear-transcribed mRNA catabolic process, nonsense-mediated decay"/>
    <property type="evidence" value="ECO:0007669"/>
    <property type="project" value="UniProtKB-KW"/>
</dbReference>
<sequence length="660" mass="71912">PMEAPSRPIRVHVRPPSAPTLPSIPPVDSSSSTKNGAVVVGFVGKRRHDVAHFINKLIDSHVFGSGKLDEPFPFDAEKLSPEMKRWFEGRNLSFYHDAVRGFVYLQFSPLFCPTVENVVSEETVGFEPIFDEQELADLQGLLFMFSVCHIIIFIQEGYRFDLLMLRKFRVLQAAKNRLATSIGTRTSRPNSSSSDKHSPVRGRVILNRNNAAAVTLLSGLSSHTALLPGQFTPVLLFVFVDDFTEIQQPSGNMGDAASKGSSDSGVMFSRPAANPSGGLKKKLQSSLEKQIRFLIKKCRIISSSGSMLFTLDASKAISLVDSFSIPMGESLDFAIGLIEQVLEGKETPDSILSRNHMQNSTDEDIVSVKEFISKQSSLLRGRGAGIFAAAAAAAAAASASPSAASALSPKMMNLPTFSIWSSSCVAMLQGILAAKCDFVSAIDDLHNVGEENLASSSAVNVASAVSHLKKSIGMNSRFSALLCQKIFPVAMEVYLDNLPPCYTTCQHEDSLKKALHVLRSKAKGPALSIYTRKLKDECTSIWTSGRQLCDAVSLTGKPCIHPRHDDLTEHHSSGYVYLNACACGRSRQFLPDPFDFEAANVAIFAECDEVLPAVELPEGRNAVELSWRLIRMGSAECYEPCKGLLQVGFCSGQKFLQKWT</sequence>
<evidence type="ECO:0000256" key="2">
    <source>
        <dbReference type="ARBA" id="ARBA00023161"/>
    </source>
</evidence>
<dbReference type="OrthoDB" id="63589at2759"/>
<dbReference type="Proteomes" id="UP000015453">
    <property type="component" value="Unassembled WGS sequence"/>
</dbReference>
<dbReference type="AlphaFoldDB" id="S8E5I1"/>
<keyword evidence="2" id="KW-0866">Nonsense-mediated mRNA decay</keyword>
<comment type="caution">
    <text evidence="5">The sequence shown here is derived from an EMBL/GenBank/DDBJ whole genome shotgun (WGS) entry which is preliminary data.</text>
</comment>
<evidence type="ECO:0000256" key="1">
    <source>
        <dbReference type="ARBA" id="ARBA00006443"/>
    </source>
</evidence>
<dbReference type="PANTHER" id="PTHR13091:SF0">
    <property type="entry name" value="NONSENSE-MEDIATED MRNA DECAY FACTOR SMG8"/>
    <property type="match status" value="1"/>
</dbReference>
<dbReference type="EMBL" id="AUSU01003022">
    <property type="protein sequence ID" value="EPS67617.1"/>
    <property type="molecule type" value="Genomic_DNA"/>
</dbReference>
<protein>
    <recommendedName>
        <fullName evidence="3">Nonsense-mediated mRNA decay factor SMG8</fullName>
    </recommendedName>
</protein>
<evidence type="ECO:0000256" key="3">
    <source>
        <dbReference type="ARBA" id="ARBA00029509"/>
    </source>
</evidence>
<accession>S8E5I1</accession>
<organism evidence="5 6">
    <name type="scientific">Genlisea aurea</name>
    <dbReference type="NCBI Taxonomy" id="192259"/>
    <lineage>
        <taxon>Eukaryota</taxon>
        <taxon>Viridiplantae</taxon>
        <taxon>Streptophyta</taxon>
        <taxon>Embryophyta</taxon>
        <taxon>Tracheophyta</taxon>
        <taxon>Spermatophyta</taxon>
        <taxon>Magnoliopsida</taxon>
        <taxon>eudicotyledons</taxon>
        <taxon>Gunneridae</taxon>
        <taxon>Pentapetalae</taxon>
        <taxon>asterids</taxon>
        <taxon>lamiids</taxon>
        <taxon>Lamiales</taxon>
        <taxon>Lentibulariaceae</taxon>
        <taxon>Genlisea</taxon>
    </lineage>
</organism>
<feature type="non-terminal residue" evidence="5">
    <location>
        <position position="1"/>
    </location>
</feature>
<feature type="region of interest" description="Disordered" evidence="4">
    <location>
        <begin position="1"/>
        <end position="33"/>
    </location>
</feature>
<feature type="non-terminal residue" evidence="5">
    <location>
        <position position="660"/>
    </location>
</feature>
<evidence type="ECO:0000313" key="5">
    <source>
        <dbReference type="EMBL" id="EPS67617.1"/>
    </source>
</evidence>
<gene>
    <name evidence="5" type="ORF">M569_07165</name>
</gene>
<keyword evidence="6" id="KW-1185">Reference proteome</keyword>
<dbReference type="PANTHER" id="PTHR13091">
    <property type="entry name" value="AMPLIFIED IN BREAST CANCER 2-RELATED"/>
    <property type="match status" value="1"/>
</dbReference>
<reference evidence="5 6" key="1">
    <citation type="journal article" date="2013" name="BMC Genomics">
        <title>The miniature genome of a carnivorous plant Genlisea aurea contains a low number of genes and short non-coding sequences.</title>
        <authorList>
            <person name="Leushkin E.V."/>
            <person name="Sutormin R.A."/>
            <person name="Nabieva E.R."/>
            <person name="Penin A.A."/>
            <person name="Kondrashov A.S."/>
            <person name="Logacheva M.D."/>
        </authorList>
    </citation>
    <scope>NUCLEOTIDE SEQUENCE [LARGE SCALE GENOMIC DNA]</scope>
</reference>
<evidence type="ECO:0000313" key="6">
    <source>
        <dbReference type="Proteomes" id="UP000015453"/>
    </source>
</evidence>
<dbReference type="Pfam" id="PF10220">
    <property type="entry name" value="Smg8_Smg9"/>
    <property type="match status" value="2"/>
</dbReference>
<proteinExistence type="inferred from homology"/>
<dbReference type="InterPro" id="IPR019354">
    <property type="entry name" value="SMG8-like"/>
</dbReference>